<feature type="transmembrane region" description="Helical" evidence="7">
    <location>
        <begin position="53"/>
        <end position="73"/>
    </location>
</feature>
<evidence type="ECO:0000256" key="5">
    <source>
        <dbReference type="ARBA" id="ARBA00023136"/>
    </source>
</evidence>
<dbReference type="GO" id="GO:0005384">
    <property type="term" value="F:manganese ion transmembrane transporter activity"/>
    <property type="evidence" value="ECO:0007669"/>
    <property type="project" value="TreeGrafter"/>
</dbReference>
<feature type="transmembrane region" description="Helical" evidence="7">
    <location>
        <begin position="441"/>
        <end position="460"/>
    </location>
</feature>
<feature type="region of interest" description="Disordered" evidence="6">
    <location>
        <begin position="1322"/>
        <end position="1347"/>
    </location>
</feature>
<dbReference type="PANTHER" id="PTHR11706:SF75">
    <property type="entry name" value="ETHYLENE-INSENSITIVE PROTEIN 2"/>
    <property type="match status" value="1"/>
</dbReference>
<feature type="transmembrane region" description="Helical" evidence="7">
    <location>
        <begin position="122"/>
        <end position="144"/>
    </location>
</feature>
<feature type="region of interest" description="Disordered" evidence="6">
    <location>
        <begin position="792"/>
        <end position="818"/>
    </location>
</feature>
<feature type="region of interest" description="Disordered" evidence="6">
    <location>
        <begin position="598"/>
        <end position="666"/>
    </location>
</feature>
<dbReference type="PIRSF" id="PIRSF037378">
    <property type="entry name" value="EIN2"/>
    <property type="match status" value="1"/>
</dbReference>
<keyword evidence="3 7" id="KW-0812">Transmembrane</keyword>
<accession>A0A4Y7KYG2</accession>
<comment type="subcellular location">
    <subcellularLocation>
        <location evidence="1">Membrane</location>
        <topology evidence="1">Multi-pass membrane protein</topology>
    </subcellularLocation>
</comment>
<dbReference type="Pfam" id="PF01566">
    <property type="entry name" value="Nramp"/>
    <property type="match status" value="1"/>
</dbReference>
<keyword evidence="5 7" id="KW-0472">Membrane</keyword>
<feature type="transmembrane region" description="Helical" evidence="7">
    <location>
        <begin position="14"/>
        <end position="33"/>
    </location>
</feature>
<dbReference type="EMBL" id="CM010723">
    <property type="protein sequence ID" value="RZC76965.1"/>
    <property type="molecule type" value="Genomic_DNA"/>
</dbReference>
<dbReference type="GO" id="GO:0034755">
    <property type="term" value="P:iron ion transmembrane transport"/>
    <property type="evidence" value="ECO:0007669"/>
    <property type="project" value="TreeGrafter"/>
</dbReference>
<feature type="compositionally biased region" description="Polar residues" evidence="6">
    <location>
        <begin position="894"/>
        <end position="910"/>
    </location>
</feature>
<evidence type="ECO:0000313" key="8">
    <source>
        <dbReference type="EMBL" id="RZC76965.1"/>
    </source>
</evidence>
<evidence type="ECO:0000256" key="3">
    <source>
        <dbReference type="ARBA" id="ARBA00022692"/>
    </source>
</evidence>
<feature type="transmembrane region" description="Helical" evidence="7">
    <location>
        <begin position="289"/>
        <end position="309"/>
    </location>
</feature>
<feature type="transmembrane region" description="Helical" evidence="7">
    <location>
        <begin position="355"/>
        <end position="378"/>
    </location>
</feature>
<dbReference type="GO" id="GO:0015086">
    <property type="term" value="F:cadmium ion transmembrane transporter activity"/>
    <property type="evidence" value="ECO:0007669"/>
    <property type="project" value="TreeGrafter"/>
</dbReference>
<reference evidence="8 9" key="1">
    <citation type="journal article" date="2018" name="Science">
        <title>The opium poppy genome and morphinan production.</title>
        <authorList>
            <person name="Guo L."/>
            <person name="Winzer T."/>
            <person name="Yang X."/>
            <person name="Li Y."/>
            <person name="Ning Z."/>
            <person name="He Z."/>
            <person name="Teodor R."/>
            <person name="Lu Y."/>
            <person name="Bowser T.A."/>
            <person name="Graham I.A."/>
            <person name="Ye K."/>
        </authorList>
    </citation>
    <scope>NUCLEOTIDE SEQUENCE [LARGE SCALE GENOMIC DNA]</scope>
    <source>
        <strain evidence="9">cv. HN1</strain>
        <tissue evidence="8">Leaves</tissue>
    </source>
</reference>
<comment type="similarity">
    <text evidence="2">Belongs to the NRAMP (TC 2.A.55) family.</text>
</comment>
<evidence type="ECO:0000313" key="9">
    <source>
        <dbReference type="Proteomes" id="UP000316621"/>
    </source>
</evidence>
<feature type="transmembrane region" description="Helical" evidence="7">
    <location>
        <begin position="398"/>
        <end position="420"/>
    </location>
</feature>
<sequence>MEADGAGGNQMPGIAPRLFPALGPVLLISMGYIDPGKWSAAVEGGSRFGFDLVLLLLIFNLAAIFCQYLAARIGIVTGKNLAQICSEEYDKSTCVFLGVQAELSVLVLDLTMVLGIAHGLNLLFGVNLFVSLIFAATDAFLFPLLNALLEKGKAEFFFVSAAGCILLSYVLGVLISQPEIPLVLNGMLTRLSGESAFALMGLLGANIMPHNFYLHSFAVQQQQNLGPPNVSKSTLCHDHFFAIVCVFSGIFLVNYVFISSAAAVFHSAGLVVLTFQDVLLLMDQVFGSPVAPFAFFLILFISSHITGLTWELGGRVVLNDLLKMDAPVWVHRAAVRILAVVLALWCSWSSGAEGLYQLLIFTQVVLAMMLPSSVVPLFRVASSRSIMGIYKMSQFLEFSALITLIGMLGLNIIFAVELLFGNSEWVGALKWNMGSSTSLPYVLLLLTASASLVLMLWLAATPLKSATLGPDAQAWNWELHNNLPESSLEATEDNLNKLVYRGETVAEELTQERSVGGYSDTSVVEYDFELPEAIMETDQELHVSKIEDIKLTARCSQIRELEESKTPEVGLATVEIVDKKVSIMGSPDNDTLQKIVSAEPVENSGETGSDVQSVKDEDEGDTWEHEQSSKGPSGNRRALTSEGSGSFRSLSGKTDDGGNGPGSLSRLSGLGRAARKQLAAILDEFWGQLYDHHGKSTPEARAKKLDMLFGTDANANLAASSLRVDVVTTGSSGYFPSSSDRGSPYLTNSSLYDSPRQQRMPCTIESPYGLQTGSTLSTRMQLLDDLVQNSSRSMYDSSEKRYSSLRLPPPSEGRNYQPATVHGYQMASYLNRMATDRNSDPLNTILDSPTVKSLSSSPFTRANYIDPHSSAIGQIPQNRISSGYASITQTPVLSRGSTMQTDRPFNNPSSIGPGENAGSTAHTKKYHSLPDIKGLVRPHRDSNVVERISQLGGPPGFGPPAGRVAYEKSVYSNSGSRPGVPSVYDELSPPKLYKDPFFIDPSLKLDARSLWSRQPSEQLFGMEGRSPMVGKEVMGRRPSLFVPSATLHAELESKMLLSFRFCVVKLLKLEGSEWLFRLNGGADEDLIDRVAVKEKLNYETETKEANQLHQINESLSMSSDKKFSSLKNEDAGLAAILGYPLPHCGDSCIWRVDLLVSFGVWCIHRILELSLMESRPELWGKYTYVLNRLQKATFDWGHTPTSYLWRWKATNSELDRGVLDPAFSKPRIPQTPCSCLQTPMYVKRSNSPLQNGVLPPPAAKPGNKGKCTTGSALLDIIKDVEIAVSCRKGRTGTAAGDVAFPKGKENLASVLKRYKRRLTSKAAGTANDGGGSGGSLRKIPIPSAYPL</sequence>
<evidence type="ECO:0000256" key="1">
    <source>
        <dbReference type="ARBA" id="ARBA00004141"/>
    </source>
</evidence>
<evidence type="ECO:0000256" key="2">
    <source>
        <dbReference type="ARBA" id="ARBA00009965"/>
    </source>
</evidence>
<keyword evidence="4 7" id="KW-1133">Transmembrane helix</keyword>
<evidence type="ECO:0000256" key="6">
    <source>
        <dbReference type="SAM" id="MobiDB-lite"/>
    </source>
</evidence>
<feature type="transmembrane region" description="Helical" evidence="7">
    <location>
        <begin position="329"/>
        <end position="348"/>
    </location>
</feature>
<dbReference type="Gramene" id="RZC76965">
    <property type="protein sequence ID" value="RZC76965"/>
    <property type="gene ID" value="C5167_001094"/>
</dbReference>
<dbReference type="NCBIfam" id="NF037982">
    <property type="entry name" value="Nramp_1"/>
    <property type="match status" value="1"/>
</dbReference>
<organism evidence="8 9">
    <name type="scientific">Papaver somniferum</name>
    <name type="common">Opium poppy</name>
    <dbReference type="NCBI Taxonomy" id="3469"/>
    <lineage>
        <taxon>Eukaryota</taxon>
        <taxon>Viridiplantae</taxon>
        <taxon>Streptophyta</taxon>
        <taxon>Embryophyta</taxon>
        <taxon>Tracheophyta</taxon>
        <taxon>Spermatophyta</taxon>
        <taxon>Magnoliopsida</taxon>
        <taxon>Ranunculales</taxon>
        <taxon>Papaveraceae</taxon>
        <taxon>Papaveroideae</taxon>
        <taxon>Papaver</taxon>
    </lineage>
</organism>
<feature type="transmembrane region" description="Helical" evidence="7">
    <location>
        <begin position="94"/>
        <end position="116"/>
    </location>
</feature>
<dbReference type="STRING" id="3469.A0A4Y7KYG2"/>
<dbReference type="GO" id="GO:0009873">
    <property type="term" value="P:ethylene-activated signaling pathway"/>
    <property type="evidence" value="ECO:0007669"/>
    <property type="project" value="InterPro"/>
</dbReference>
<gene>
    <name evidence="8" type="ORF">C5167_001094</name>
</gene>
<evidence type="ECO:0000256" key="4">
    <source>
        <dbReference type="ARBA" id="ARBA00022989"/>
    </source>
</evidence>
<feature type="transmembrane region" description="Helical" evidence="7">
    <location>
        <begin position="240"/>
        <end position="258"/>
    </location>
</feature>
<evidence type="ECO:0000256" key="7">
    <source>
        <dbReference type="SAM" id="Phobius"/>
    </source>
</evidence>
<feature type="region of interest" description="Disordered" evidence="6">
    <location>
        <begin position="894"/>
        <end position="922"/>
    </location>
</feature>
<dbReference type="PRINTS" id="PR00447">
    <property type="entry name" value="NATRESASSCMP"/>
</dbReference>
<proteinExistence type="inferred from homology"/>
<dbReference type="Proteomes" id="UP000316621">
    <property type="component" value="Chromosome 9"/>
</dbReference>
<keyword evidence="9" id="KW-1185">Reference proteome</keyword>
<dbReference type="InterPro" id="IPR001046">
    <property type="entry name" value="NRAMP_fam"/>
</dbReference>
<name>A0A4Y7KYG2_PAPSO</name>
<feature type="compositionally biased region" description="Polar residues" evidence="6">
    <location>
        <begin position="641"/>
        <end position="652"/>
    </location>
</feature>
<dbReference type="InterPro" id="IPR017187">
    <property type="entry name" value="EIN2"/>
</dbReference>
<dbReference type="OMA" id="EEPACIQ"/>
<dbReference type="GO" id="GO:0005886">
    <property type="term" value="C:plasma membrane"/>
    <property type="evidence" value="ECO:0007669"/>
    <property type="project" value="TreeGrafter"/>
</dbReference>
<feature type="transmembrane region" description="Helical" evidence="7">
    <location>
        <begin position="196"/>
        <end position="219"/>
    </location>
</feature>
<protein>
    <recommendedName>
        <fullName evidence="10">Ethylene-insensitive protein 2</fullName>
    </recommendedName>
</protein>
<feature type="transmembrane region" description="Helical" evidence="7">
    <location>
        <begin position="156"/>
        <end position="176"/>
    </location>
</feature>
<evidence type="ECO:0008006" key="10">
    <source>
        <dbReference type="Google" id="ProtNLM"/>
    </source>
</evidence>
<feature type="transmembrane region" description="Helical" evidence="7">
    <location>
        <begin position="264"/>
        <end position="282"/>
    </location>
</feature>
<dbReference type="PANTHER" id="PTHR11706">
    <property type="entry name" value="SOLUTE CARRIER PROTEIN FAMILY 11 MEMBER"/>
    <property type="match status" value="1"/>
</dbReference>